<keyword evidence="1" id="KW-1133">Transmembrane helix</keyword>
<reference evidence="2" key="1">
    <citation type="journal article" date="2020" name="Nature">
        <title>Giant virus diversity and host interactions through global metagenomics.</title>
        <authorList>
            <person name="Schulz F."/>
            <person name="Roux S."/>
            <person name="Paez-Espino D."/>
            <person name="Jungbluth S."/>
            <person name="Walsh D.A."/>
            <person name="Denef V.J."/>
            <person name="McMahon K.D."/>
            <person name="Konstantinidis K.T."/>
            <person name="Eloe-Fadrosh E.A."/>
            <person name="Kyrpides N.C."/>
            <person name="Woyke T."/>
        </authorList>
    </citation>
    <scope>NUCLEOTIDE SEQUENCE</scope>
    <source>
        <strain evidence="2">GVMAG-S-1101171-110</strain>
    </source>
</reference>
<dbReference type="EMBL" id="MN740798">
    <property type="protein sequence ID" value="QHU12190.1"/>
    <property type="molecule type" value="Genomic_DNA"/>
</dbReference>
<keyword evidence="1" id="KW-0472">Membrane</keyword>
<dbReference type="AlphaFoldDB" id="A0A6C0K5W9"/>
<keyword evidence="1" id="KW-0812">Transmembrane</keyword>
<organism evidence="2">
    <name type="scientific">viral metagenome</name>
    <dbReference type="NCBI Taxonomy" id="1070528"/>
    <lineage>
        <taxon>unclassified sequences</taxon>
        <taxon>metagenomes</taxon>
        <taxon>organismal metagenomes</taxon>
    </lineage>
</organism>
<protein>
    <submittedName>
        <fullName evidence="2">Uncharacterized protein</fullName>
    </submittedName>
</protein>
<sequence>MVYSKNTPIFYINIISISVIVILCVVYYINNSYKKTVYLVWNNLVKGSPRSNGFGDKLRAAIATYQYCKDNNFRFVLDATDDICGKFLKNVKSNEYNHIRGKKIIHIDCPNGPEHCDFETLVGSELKARDDVFIYTNKCPKNDDCLSYKKGVLTSADKEFAKRICEPMDFLKKEVDETIQTLPKDYGIQHFRFKDSVFKEDIDENDPTFIQFFNILKETHRSTDVLLSNSTNFKEYAKKQLNIKTIECNGKPCKMGHIGKTSDVESAKVGFIEFYVVSKAKYVKTVSKYEWVSNFVKWPCLIYDVPLEEHTVH</sequence>
<proteinExistence type="predicted"/>
<name>A0A6C0K5W9_9ZZZZ</name>
<evidence type="ECO:0000256" key="1">
    <source>
        <dbReference type="SAM" id="Phobius"/>
    </source>
</evidence>
<accession>A0A6C0K5W9</accession>
<feature type="transmembrane region" description="Helical" evidence="1">
    <location>
        <begin position="9"/>
        <end position="29"/>
    </location>
</feature>
<evidence type="ECO:0000313" key="2">
    <source>
        <dbReference type="EMBL" id="QHU12190.1"/>
    </source>
</evidence>